<accession>A0A1I6L8Y0</accession>
<name>A0A1I6L8Y0_9EURY</name>
<feature type="transmembrane region" description="Helical" evidence="2">
    <location>
        <begin position="93"/>
        <end position="113"/>
    </location>
</feature>
<protein>
    <recommendedName>
        <fullName evidence="5">PAS domain-containing protein</fullName>
    </recommendedName>
</protein>
<sequence length="251" mass="26091">MKQRGHDSERERMPWGRRLAVAWGVGAVASALIVTTTGDGLAVAASLLFLGDVREQRGLTWLVGWLLGGSLLGAGIGYAATTLIAGFPLAAQGAIGLGIALGGGIGVVSNLLAAEARGEDVDQSESMTVDMETDDAPSPRPADLFDDHPDPVLYVADRGHGPVVLAANDAFAETFDVPADALSETPLDESLMAEEESDSAVEAVVDAVASGDPVEETLACRTPSGPERFRVRTASGGADGYVIYTRIDREE</sequence>
<reference evidence="3 4" key="1">
    <citation type="submission" date="2016-10" db="EMBL/GenBank/DDBJ databases">
        <authorList>
            <person name="de Groot N.N."/>
        </authorList>
    </citation>
    <scope>NUCLEOTIDE SEQUENCE [LARGE SCALE GENOMIC DNA]</scope>
    <source>
        <strain evidence="3 4">CGMCC 1.10457</strain>
    </source>
</reference>
<keyword evidence="4" id="KW-1185">Reference proteome</keyword>
<dbReference type="Gene3D" id="3.30.450.20">
    <property type="entry name" value="PAS domain"/>
    <property type="match status" value="1"/>
</dbReference>
<dbReference type="AlphaFoldDB" id="A0A1I6L8Y0"/>
<evidence type="ECO:0000256" key="2">
    <source>
        <dbReference type="SAM" id="Phobius"/>
    </source>
</evidence>
<dbReference type="Proteomes" id="UP000199062">
    <property type="component" value="Unassembled WGS sequence"/>
</dbReference>
<proteinExistence type="predicted"/>
<evidence type="ECO:0008006" key="5">
    <source>
        <dbReference type="Google" id="ProtNLM"/>
    </source>
</evidence>
<feature type="transmembrane region" description="Helical" evidence="2">
    <location>
        <begin position="62"/>
        <end position="87"/>
    </location>
</feature>
<dbReference type="InterPro" id="IPR035965">
    <property type="entry name" value="PAS-like_dom_sf"/>
</dbReference>
<evidence type="ECO:0000313" key="3">
    <source>
        <dbReference type="EMBL" id="SFR99844.1"/>
    </source>
</evidence>
<keyword evidence="2" id="KW-0812">Transmembrane</keyword>
<dbReference type="EMBL" id="FOZK01000002">
    <property type="protein sequence ID" value="SFR99844.1"/>
    <property type="molecule type" value="Genomic_DNA"/>
</dbReference>
<organism evidence="3 4">
    <name type="scientific">Halomicrobium zhouii</name>
    <dbReference type="NCBI Taxonomy" id="767519"/>
    <lineage>
        <taxon>Archaea</taxon>
        <taxon>Methanobacteriati</taxon>
        <taxon>Methanobacteriota</taxon>
        <taxon>Stenosarchaea group</taxon>
        <taxon>Halobacteria</taxon>
        <taxon>Halobacteriales</taxon>
        <taxon>Haloarculaceae</taxon>
        <taxon>Halomicrobium</taxon>
    </lineage>
</organism>
<dbReference type="OrthoDB" id="242635at2157"/>
<evidence type="ECO:0000313" key="4">
    <source>
        <dbReference type="Proteomes" id="UP000199062"/>
    </source>
</evidence>
<keyword evidence="2" id="KW-0472">Membrane</keyword>
<dbReference type="SUPFAM" id="SSF55785">
    <property type="entry name" value="PYP-like sensor domain (PAS domain)"/>
    <property type="match status" value="1"/>
</dbReference>
<evidence type="ECO:0000256" key="1">
    <source>
        <dbReference type="SAM" id="MobiDB-lite"/>
    </source>
</evidence>
<keyword evidence="2" id="KW-1133">Transmembrane helix</keyword>
<feature type="transmembrane region" description="Helical" evidence="2">
    <location>
        <begin position="20"/>
        <end position="50"/>
    </location>
</feature>
<gene>
    <name evidence="3" type="ORF">SAMN05216559_2270</name>
</gene>
<dbReference type="RefSeq" id="WP_089816643.1">
    <property type="nucleotide sequence ID" value="NZ_FOZK01000002.1"/>
</dbReference>
<feature type="region of interest" description="Disordered" evidence="1">
    <location>
        <begin position="122"/>
        <end position="141"/>
    </location>
</feature>